<protein>
    <recommendedName>
        <fullName evidence="3">Transposase</fullName>
    </recommendedName>
</protein>
<sequence length="101" mass="11490">RDGLCCEEAIALKVRIHVRTINYMYRSLLGHRWKVVQVRSPPGDAYGTETKMSPEGKKVQRPGHRLVTLVALNLKKAYNPSKPSISWSAQRLKKDFARISS</sequence>
<reference evidence="1 2" key="1">
    <citation type="journal article" date="2021" name="BMC Genomics">
        <title>Datura genome reveals duplications of psychoactive alkaloid biosynthetic genes and high mutation rate following tissue culture.</title>
        <authorList>
            <person name="Rajewski A."/>
            <person name="Carter-House D."/>
            <person name="Stajich J."/>
            <person name="Litt A."/>
        </authorList>
    </citation>
    <scope>NUCLEOTIDE SEQUENCE [LARGE SCALE GENOMIC DNA]</scope>
    <source>
        <strain evidence="1">AR-01</strain>
    </source>
</reference>
<name>A0ABS8UTE5_DATST</name>
<keyword evidence="2" id="KW-1185">Reference proteome</keyword>
<proteinExistence type="predicted"/>
<dbReference type="Proteomes" id="UP000823775">
    <property type="component" value="Unassembled WGS sequence"/>
</dbReference>
<accession>A0ABS8UTE5</accession>
<evidence type="ECO:0008006" key="3">
    <source>
        <dbReference type="Google" id="ProtNLM"/>
    </source>
</evidence>
<organism evidence="1 2">
    <name type="scientific">Datura stramonium</name>
    <name type="common">Jimsonweed</name>
    <name type="synonym">Common thornapple</name>
    <dbReference type="NCBI Taxonomy" id="4076"/>
    <lineage>
        <taxon>Eukaryota</taxon>
        <taxon>Viridiplantae</taxon>
        <taxon>Streptophyta</taxon>
        <taxon>Embryophyta</taxon>
        <taxon>Tracheophyta</taxon>
        <taxon>Spermatophyta</taxon>
        <taxon>Magnoliopsida</taxon>
        <taxon>eudicotyledons</taxon>
        <taxon>Gunneridae</taxon>
        <taxon>Pentapetalae</taxon>
        <taxon>asterids</taxon>
        <taxon>lamiids</taxon>
        <taxon>Solanales</taxon>
        <taxon>Solanaceae</taxon>
        <taxon>Solanoideae</taxon>
        <taxon>Datureae</taxon>
        <taxon>Datura</taxon>
    </lineage>
</organism>
<gene>
    <name evidence="1" type="ORF">HAX54_021761</name>
</gene>
<feature type="non-terminal residue" evidence="1">
    <location>
        <position position="1"/>
    </location>
</feature>
<dbReference type="EMBL" id="JACEIK010002610">
    <property type="protein sequence ID" value="MCD9638058.1"/>
    <property type="molecule type" value="Genomic_DNA"/>
</dbReference>
<evidence type="ECO:0000313" key="1">
    <source>
        <dbReference type="EMBL" id="MCD9638058.1"/>
    </source>
</evidence>
<evidence type="ECO:0000313" key="2">
    <source>
        <dbReference type="Proteomes" id="UP000823775"/>
    </source>
</evidence>
<comment type="caution">
    <text evidence="1">The sequence shown here is derived from an EMBL/GenBank/DDBJ whole genome shotgun (WGS) entry which is preliminary data.</text>
</comment>